<evidence type="ECO:0000313" key="8">
    <source>
        <dbReference type="EMBL" id="PYF08542.1"/>
    </source>
</evidence>
<dbReference type="RefSeq" id="WP_107931567.1">
    <property type="nucleotide sequence ID" value="NZ_CP085009.1"/>
</dbReference>
<organism evidence="8 9">
    <name type="scientific">Ureibacillus chungkukjangi</name>
    <dbReference type="NCBI Taxonomy" id="1202712"/>
    <lineage>
        <taxon>Bacteria</taxon>
        <taxon>Bacillati</taxon>
        <taxon>Bacillota</taxon>
        <taxon>Bacilli</taxon>
        <taxon>Bacillales</taxon>
        <taxon>Caryophanaceae</taxon>
        <taxon>Ureibacillus</taxon>
    </lineage>
</organism>
<keyword evidence="9" id="KW-1185">Reference proteome</keyword>
<evidence type="ECO:0000313" key="9">
    <source>
        <dbReference type="Proteomes" id="UP000247416"/>
    </source>
</evidence>
<comment type="subcellular location">
    <subcellularLocation>
        <location evidence="1 6">Cell membrane</location>
        <topology evidence="1 6">Multi-pass membrane protein</topology>
    </subcellularLocation>
</comment>
<dbReference type="Pfam" id="PF00893">
    <property type="entry name" value="Multi_Drug_Res"/>
    <property type="match status" value="1"/>
</dbReference>
<feature type="transmembrane region" description="Helical" evidence="7">
    <location>
        <begin position="30"/>
        <end position="45"/>
    </location>
</feature>
<dbReference type="GO" id="GO:0005886">
    <property type="term" value="C:plasma membrane"/>
    <property type="evidence" value="ECO:0007669"/>
    <property type="project" value="UniProtKB-SubCell"/>
</dbReference>
<evidence type="ECO:0000256" key="4">
    <source>
        <dbReference type="ARBA" id="ARBA00022989"/>
    </source>
</evidence>
<dbReference type="InterPro" id="IPR000390">
    <property type="entry name" value="Small_drug/metabolite_transptr"/>
</dbReference>
<dbReference type="SUPFAM" id="SSF103481">
    <property type="entry name" value="Multidrug resistance efflux transporter EmrE"/>
    <property type="match status" value="1"/>
</dbReference>
<dbReference type="PANTHER" id="PTHR30561:SF7">
    <property type="entry name" value="GUANIDINIUM EFFLUX SYSTEM SUBUNIT GDNC-RELATED"/>
    <property type="match status" value="1"/>
</dbReference>
<proteinExistence type="inferred from homology"/>
<keyword evidence="2" id="KW-1003">Cell membrane</keyword>
<name>A0A318TUQ9_9BACL</name>
<dbReference type="GO" id="GO:0022857">
    <property type="term" value="F:transmembrane transporter activity"/>
    <property type="evidence" value="ECO:0007669"/>
    <property type="project" value="InterPro"/>
</dbReference>
<evidence type="ECO:0000256" key="3">
    <source>
        <dbReference type="ARBA" id="ARBA00022692"/>
    </source>
</evidence>
<dbReference type="InterPro" id="IPR037185">
    <property type="entry name" value="EmrE-like"/>
</dbReference>
<reference evidence="8 9" key="1">
    <citation type="submission" date="2018-06" db="EMBL/GenBank/DDBJ databases">
        <title>Genomic Encyclopedia of Archaeal and Bacterial Type Strains, Phase II (KMG-II): from individual species to whole genera.</title>
        <authorList>
            <person name="Goeker M."/>
        </authorList>
    </citation>
    <scope>NUCLEOTIDE SEQUENCE [LARGE SCALE GENOMIC DNA]</scope>
    <source>
        <strain evidence="8 9">KACC 16626</strain>
    </source>
</reference>
<dbReference type="Gene3D" id="1.10.3730.20">
    <property type="match status" value="1"/>
</dbReference>
<dbReference type="InterPro" id="IPR045324">
    <property type="entry name" value="Small_multidrug_res"/>
</dbReference>
<protein>
    <submittedName>
        <fullName evidence="8">Paired small multidrug resistance pump</fullName>
    </submittedName>
</protein>
<comment type="caution">
    <text evidence="8">The sequence shown here is derived from an EMBL/GenBank/DDBJ whole genome shotgun (WGS) entry which is preliminary data.</text>
</comment>
<feature type="transmembrane region" description="Helical" evidence="7">
    <location>
        <begin position="82"/>
        <end position="101"/>
    </location>
</feature>
<feature type="transmembrane region" description="Helical" evidence="7">
    <location>
        <begin position="57"/>
        <end position="76"/>
    </location>
</feature>
<keyword evidence="3 6" id="KW-0812">Transmembrane</keyword>
<accession>A0A318TUQ9</accession>
<evidence type="ECO:0000256" key="1">
    <source>
        <dbReference type="ARBA" id="ARBA00004651"/>
    </source>
</evidence>
<dbReference type="AlphaFoldDB" id="A0A318TUQ9"/>
<evidence type="ECO:0000256" key="5">
    <source>
        <dbReference type="ARBA" id="ARBA00023136"/>
    </source>
</evidence>
<keyword evidence="4 7" id="KW-1133">Transmembrane helix</keyword>
<gene>
    <name evidence="8" type="ORF">BJ095_102308</name>
</gene>
<feature type="transmembrane region" description="Helical" evidence="7">
    <location>
        <begin position="7"/>
        <end position="24"/>
    </location>
</feature>
<dbReference type="OrthoDB" id="2168659at2"/>
<evidence type="ECO:0000256" key="6">
    <source>
        <dbReference type="RuleBase" id="RU003942"/>
    </source>
</evidence>
<dbReference type="Proteomes" id="UP000247416">
    <property type="component" value="Unassembled WGS sequence"/>
</dbReference>
<evidence type="ECO:0000256" key="2">
    <source>
        <dbReference type="ARBA" id="ARBA00022475"/>
    </source>
</evidence>
<sequence>MKAWLKVLLASLLEVFWVIGLAHADEFWEWAGTILAIGICNYLLIKATSELPTGTVYAVFVGLGTAGAVLSEIMFFGEPFNIVKILLIILLLIGVIGLKLVTDNGQEEKGAAE</sequence>
<keyword evidence="5 7" id="KW-0472">Membrane</keyword>
<evidence type="ECO:0000256" key="7">
    <source>
        <dbReference type="SAM" id="Phobius"/>
    </source>
</evidence>
<dbReference type="PANTHER" id="PTHR30561">
    <property type="entry name" value="SMR FAMILY PROTON-DEPENDENT DRUG EFFLUX TRANSPORTER SUGE"/>
    <property type="match status" value="1"/>
</dbReference>
<dbReference type="EMBL" id="QJTJ01000002">
    <property type="protein sequence ID" value="PYF08542.1"/>
    <property type="molecule type" value="Genomic_DNA"/>
</dbReference>
<comment type="similarity">
    <text evidence="6">Belongs to the drug/metabolite transporter (DMT) superfamily. Small multidrug resistance (SMR) (TC 2.A.7.1) family.</text>
</comment>